<name>A0A0N8VRY2_9PSED</name>
<feature type="transmembrane region" description="Helical" evidence="7">
    <location>
        <begin position="199"/>
        <end position="220"/>
    </location>
</feature>
<feature type="transmembrane region" description="Helical" evidence="7">
    <location>
        <begin position="264"/>
        <end position="283"/>
    </location>
</feature>
<dbReference type="STRING" id="1563157.AQS70_16710"/>
<keyword evidence="5 7" id="KW-1133">Transmembrane helix</keyword>
<accession>A0A0N8VRY2</accession>
<keyword evidence="10" id="KW-1185">Reference proteome</keyword>
<gene>
    <name evidence="9" type="ORF">AQS70_16710</name>
</gene>
<protein>
    <recommendedName>
        <fullName evidence="8">Major facilitator superfamily (MFS) profile domain-containing protein</fullName>
    </recommendedName>
</protein>
<feature type="transmembrane region" description="Helical" evidence="7">
    <location>
        <begin position="433"/>
        <end position="455"/>
    </location>
</feature>
<feature type="transmembrane region" description="Helical" evidence="7">
    <location>
        <begin position="50"/>
        <end position="70"/>
    </location>
</feature>
<proteinExistence type="predicted"/>
<feature type="transmembrane region" description="Helical" evidence="7">
    <location>
        <begin position="289"/>
        <end position="312"/>
    </location>
</feature>
<dbReference type="PANTHER" id="PTHR42718:SF46">
    <property type="entry name" value="BLR6921 PROTEIN"/>
    <property type="match status" value="1"/>
</dbReference>
<dbReference type="SUPFAM" id="SSF103473">
    <property type="entry name" value="MFS general substrate transporter"/>
    <property type="match status" value="1"/>
</dbReference>
<keyword evidence="3" id="KW-1003">Cell membrane</keyword>
<keyword evidence="2" id="KW-0813">Transport</keyword>
<evidence type="ECO:0000256" key="4">
    <source>
        <dbReference type="ARBA" id="ARBA00022692"/>
    </source>
</evidence>
<dbReference type="Pfam" id="PF07690">
    <property type="entry name" value="MFS_1"/>
    <property type="match status" value="1"/>
</dbReference>
<keyword evidence="4 7" id="KW-0812">Transmembrane</keyword>
<dbReference type="PANTHER" id="PTHR42718">
    <property type="entry name" value="MAJOR FACILITATOR SUPERFAMILY MULTIDRUG TRANSPORTER MFSC"/>
    <property type="match status" value="1"/>
</dbReference>
<evidence type="ECO:0000256" key="2">
    <source>
        <dbReference type="ARBA" id="ARBA00022448"/>
    </source>
</evidence>
<feature type="transmembrane region" description="Helical" evidence="7">
    <location>
        <begin position="12"/>
        <end position="38"/>
    </location>
</feature>
<organism evidence="9 10">
    <name type="scientific">Pseudomonas endophytica</name>
    <dbReference type="NCBI Taxonomy" id="1563157"/>
    <lineage>
        <taxon>Bacteria</taxon>
        <taxon>Pseudomonadati</taxon>
        <taxon>Pseudomonadota</taxon>
        <taxon>Gammaproteobacteria</taxon>
        <taxon>Pseudomonadales</taxon>
        <taxon>Pseudomonadaceae</taxon>
        <taxon>Pseudomonas</taxon>
    </lineage>
</organism>
<dbReference type="PROSITE" id="PS50850">
    <property type="entry name" value="MFS"/>
    <property type="match status" value="1"/>
</dbReference>
<dbReference type="InterPro" id="IPR020846">
    <property type="entry name" value="MFS_dom"/>
</dbReference>
<dbReference type="InterPro" id="IPR036259">
    <property type="entry name" value="MFS_trans_sf"/>
</dbReference>
<feature type="domain" description="Major facilitator superfamily (MFS) profile" evidence="8">
    <location>
        <begin position="12"/>
        <end position="460"/>
    </location>
</feature>
<evidence type="ECO:0000256" key="6">
    <source>
        <dbReference type="ARBA" id="ARBA00023136"/>
    </source>
</evidence>
<dbReference type="OrthoDB" id="7014231at2"/>
<feature type="transmembrane region" description="Helical" evidence="7">
    <location>
        <begin position="82"/>
        <end position="101"/>
    </location>
</feature>
<feature type="transmembrane region" description="Helical" evidence="7">
    <location>
        <begin position="402"/>
        <end position="421"/>
    </location>
</feature>
<evidence type="ECO:0000256" key="1">
    <source>
        <dbReference type="ARBA" id="ARBA00004651"/>
    </source>
</evidence>
<dbReference type="GO" id="GO:0022857">
    <property type="term" value="F:transmembrane transporter activity"/>
    <property type="evidence" value="ECO:0007669"/>
    <property type="project" value="InterPro"/>
</dbReference>
<evidence type="ECO:0000256" key="5">
    <source>
        <dbReference type="ARBA" id="ARBA00022989"/>
    </source>
</evidence>
<evidence type="ECO:0000259" key="8">
    <source>
        <dbReference type="PROSITE" id="PS50850"/>
    </source>
</evidence>
<evidence type="ECO:0000256" key="7">
    <source>
        <dbReference type="SAM" id="Phobius"/>
    </source>
</evidence>
<dbReference type="EMBL" id="LLWH01000221">
    <property type="protein sequence ID" value="KQB51796.1"/>
    <property type="molecule type" value="Genomic_DNA"/>
</dbReference>
<comment type="caution">
    <text evidence="9">The sequence shown here is derived from an EMBL/GenBank/DDBJ whole genome shotgun (WGS) entry which is preliminary data.</text>
</comment>
<feature type="transmembrane region" description="Helical" evidence="7">
    <location>
        <begin position="165"/>
        <end position="187"/>
    </location>
</feature>
<dbReference type="GO" id="GO:0005886">
    <property type="term" value="C:plasma membrane"/>
    <property type="evidence" value="ECO:0007669"/>
    <property type="project" value="UniProtKB-SubCell"/>
</dbReference>
<dbReference type="AlphaFoldDB" id="A0A0N8VRY2"/>
<feature type="transmembrane region" description="Helical" evidence="7">
    <location>
        <begin position="138"/>
        <end position="159"/>
    </location>
</feature>
<dbReference type="RefSeq" id="WP_055104694.1">
    <property type="nucleotide sequence ID" value="NZ_LLWH01000221.1"/>
</dbReference>
<evidence type="ECO:0000256" key="3">
    <source>
        <dbReference type="ARBA" id="ARBA00022475"/>
    </source>
</evidence>
<comment type="subcellular location">
    <subcellularLocation>
        <location evidence="1">Cell membrane</location>
        <topology evidence="1">Multi-pass membrane protein</topology>
    </subcellularLocation>
</comment>
<reference evidence="9 10" key="1">
    <citation type="submission" date="2015-10" db="EMBL/GenBank/DDBJ databases">
        <title>Pseudomonas helleri sp. nov. and Pseudomonas weihenstephanensis sp. nov., isolated from raw cows milk.</title>
        <authorList>
            <person name="Von Neubeck M."/>
            <person name="Huptas C."/>
            <person name="Wenning M."/>
            <person name="Scherer S."/>
        </authorList>
    </citation>
    <scope>NUCLEOTIDE SEQUENCE [LARGE SCALE GENOMIC DNA]</scope>
    <source>
        <strain evidence="9 10">BSTT44</strain>
    </source>
</reference>
<keyword evidence="6 7" id="KW-0472">Membrane</keyword>
<evidence type="ECO:0000313" key="9">
    <source>
        <dbReference type="EMBL" id="KQB51796.1"/>
    </source>
</evidence>
<dbReference type="Gene3D" id="1.20.1720.10">
    <property type="entry name" value="Multidrug resistance protein D"/>
    <property type="match status" value="1"/>
</dbReference>
<feature type="transmembrane region" description="Helical" evidence="7">
    <location>
        <begin position="333"/>
        <end position="353"/>
    </location>
</feature>
<sequence>MNEQRISPSYAQILTVASAFFLEVLDATIMIVAIIPMASNLGASISDTTLSLASYLLALVLFTPLSATLLKTLALADKFQAGLVIFCAGSLICALSQDLYLLCIGRLIQGLGSALIVPAGRALILANTLKPAIPKTMAWLITPALTAPMVAPYIANLIISVGNWRLIFVFIALFAVGLMIACRRLLFSLPRPATPHPPLDYYAYSLWALAACALFITFLASSKNQMDDALMAATVMLISAVALYKKTRSPSRKKLFDLSLFSSWAFKLNIVSGSLFRISIYAFPTLLIINLMTSSSFSVTSIGHCLAFIFAGNFLSKPAAVKVLSGGTYLKHYLIGSALATTLTLSVFLIPSLIQQLPALWLCCFLHGCARSFQFLGYSSISLREVGPTRMHHATVLMGSVMQLNALIGQAVPALLMALFIPQALTQDSSTVFFRVGIGTLTALVFITVLTALFLPSSSKVTFQSSH</sequence>
<dbReference type="Proteomes" id="UP000050342">
    <property type="component" value="Unassembled WGS sequence"/>
</dbReference>
<dbReference type="InterPro" id="IPR011701">
    <property type="entry name" value="MFS"/>
</dbReference>
<evidence type="ECO:0000313" key="10">
    <source>
        <dbReference type="Proteomes" id="UP000050342"/>
    </source>
</evidence>